<dbReference type="Pfam" id="PF18758">
    <property type="entry name" value="KDZ"/>
    <property type="match status" value="1"/>
</dbReference>
<keyword evidence="1" id="KW-0472">Membrane</keyword>
<sequence>TREGELTVECPACPHPGKNLPDNWGAAGALLFLYTLFVAVDANFKLKGKARKINDVELTPGLCCFVEEEAFQAHLAKYVDESEINTCLSEHDAIVRAAVRCTPGYSVTGAGLVICSRHGLVRPNGAGDLHKGERYSNMDYIILSALKWILLIHVVITYDIACQWSKNLEKRMEKLPENICLNTEKTSITAAIPSWHINGHGSDCQTNYALAFRPGSGRTCGDEIESSWSQTNVLGASVREMASGGRHETLNDHFNGANIRKIVNLPAFAKLSATFSEELKVKWTRVVSEWERDPSKRPNPYDDVKLETTLQDVRLQLAKEDANEAARGAVSAHQMSTSTFLITGLELEEQQRSLKLQVKGNKMTTSKQKADLEDKRTALRRRINQWREVQLVYTSCVVTLLPSSDPSTSDVVVTAPEDIPLHLPSSLPANLQTTIPHLIKKEQRLREAQCDDALADIRRQRRILTGLVSFKKLNLGGQGNKPNTRVRSLYTRIQTKIMKAAMRYRHARDALTILHPNGSWSTRLQILKDEDIRGPGKEPTNVSSGRYIMSWIWLVPRAQNGELDSSAELNSEELDESLRVEWMKSRARLQRWEEECLLIQEEMRRAVVYLVWKGNWWRSTSDLTAVKLPDIVHGASAYAAKQASLCERLTARFSTAWEPVLNKLGYQAQWGSELVSGPVSSHQPTPRVAAVSTDHEIEDEDSDSDLVDYNLLGMEDEFDGGDYMNDFELDDD</sequence>
<dbReference type="AlphaFoldDB" id="A0A4Q2CYB8"/>
<protein>
    <recommendedName>
        <fullName evidence="4">CxC2-like cysteine cluster KDZ transposase-associated domain-containing protein</fullName>
    </recommendedName>
</protein>
<evidence type="ECO:0000256" key="1">
    <source>
        <dbReference type="SAM" id="Phobius"/>
    </source>
</evidence>
<dbReference type="PANTHER" id="PTHR33104">
    <property type="entry name" value="SI:DKEY-29D5.2"/>
    <property type="match status" value="1"/>
</dbReference>
<dbReference type="OrthoDB" id="2804062at2759"/>
<proteinExistence type="predicted"/>
<dbReference type="InterPro" id="IPR040521">
    <property type="entry name" value="KDZ"/>
</dbReference>
<dbReference type="PANTHER" id="PTHR33104:SF2">
    <property type="entry name" value="CXC3 LIKE CYSTEINE CLUSTER DOMAIN-CONTAINING PROTEIN"/>
    <property type="match status" value="1"/>
</dbReference>
<name>A0A4Q2CYB8_9AGAR</name>
<reference evidence="2 3" key="1">
    <citation type="submission" date="2019-01" db="EMBL/GenBank/DDBJ databases">
        <title>Draft genome sequence of Psathyrella aberdarensis IHI B618.</title>
        <authorList>
            <person name="Buettner E."/>
            <person name="Kellner H."/>
        </authorList>
    </citation>
    <scope>NUCLEOTIDE SEQUENCE [LARGE SCALE GENOMIC DNA]</scope>
    <source>
        <strain evidence="2 3">IHI B618</strain>
    </source>
</reference>
<dbReference type="Proteomes" id="UP000290288">
    <property type="component" value="Unassembled WGS sequence"/>
</dbReference>
<evidence type="ECO:0000313" key="2">
    <source>
        <dbReference type="EMBL" id="RXW11429.1"/>
    </source>
</evidence>
<feature type="transmembrane region" description="Helical" evidence="1">
    <location>
        <begin position="24"/>
        <end position="44"/>
    </location>
</feature>
<gene>
    <name evidence="2" type="ORF">EST38_g14426</name>
</gene>
<feature type="non-terminal residue" evidence="2">
    <location>
        <position position="1"/>
    </location>
</feature>
<accession>A0A4Q2CYB8</accession>
<evidence type="ECO:0000313" key="3">
    <source>
        <dbReference type="Proteomes" id="UP000290288"/>
    </source>
</evidence>
<dbReference type="STRING" id="2316362.A0A4Q2CYB8"/>
<comment type="caution">
    <text evidence="2">The sequence shown here is derived from an EMBL/GenBank/DDBJ whole genome shotgun (WGS) entry which is preliminary data.</text>
</comment>
<dbReference type="EMBL" id="SDEE01001920">
    <property type="protein sequence ID" value="RXW11429.1"/>
    <property type="molecule type" value="Genomic_DNA"/>
</dbReference>
<organism evidence="2 3">
    <name type="scientific">Candolleomyces aberdarensis</name>
    <dbReference type="NCBI Taxonomy" id="2316362"/>
    <lineage>
        <taxon>Eukaryota</taxon>
        <taxon>Fungi</taxon>
        <taxon>Dikarya</taxon>
        <taxon>Basidiomycota</taxon>
        <taxon>Agaricomycotina</taxon>
        <taxon>Agaricomycetes</taxon>
        <taxon>Agaricomycetidae</taxon>
        <taxon>Agaricales</taxon>
        <taxon>Agaricineae</taxon>
        <taxon>Psathyrellaceae</taxon>
        <taxon>Candolleomyces</taxon>
    </lineage>
</organism>
<keyword evidence="3" id="KW-1185">Reference proteome</keyword>
<feature type="transmembrane region" description="Helical" evidence="1">
    <location>
        <begin position="140"/>
        <end position="161"/>
    </location>
</feature>
<keyword evidence="1" id="KW-1133">Transmembrane helix</keyword>
<evidence type="ECO:0008006" key="4">
    <source>
        <dbReference type="Google" id="ProtNLM"/>
    </source>
</evidence>
<keyword evidence="1" id="KW-0812">Transmembrane</keyword>